<reference evidence="2" key="2">
    <citation type="journal article" date="2019" name="Mol. Phylogenet. Evol.">
        <title>Reassessment of the classification of bryopsidales (chlorophyta) based on chloroplast phylogenomic analyses.</title>
        <authorList>
            <person name="Cremen M.C."/>
            <person name="Leliaert F."/>
            <person name="West J."/>
            <person name="Lam D.W."/>
            <person name="Shimada S."/>
            <person name="Lopez-Bautista J.M."/>
            <person name="Verbruggen H."/>
        </authorList>
    </citation>
    <scope>NUCLEOTIDE SEQUENCE</scope>
</reference>
<evidence type="ECO:0000256" key="1">
    <source>
        <dbReference type="SAM" id="Phobius"/>
    </source>
</evidence>
<proteinExistence type="predicted"/>
<evidence type="ECO:0000313" key="2">
    <source>
        <dbReference type="EMBL" id="AYC64132.1"/>
    </source>
</evidence>
<keyword evidence="1" id="KW-1133">Transmembrane helix</keyword>
<dbReference type="AlphaFoldDB" id="A0A386AXP8"/>
<dbReference type="EMBL" id="MH591089">
    <property type="protein sequence ID" value="AYC64132.1"/>
    <property type="molecule type" value="Genomic_DNA"/>
</dbReference>
<sequence>MPNNPLKNGGSFRTIKSKPSNQISFFRNNLKPKQVVGSDDLQNKFHRAEEKKIKQIIKNYEKNQPKLFRLPWSCQDRKSVSRNFLFALLYHLFRSFCSSFTLVLFFRSELFFCFFVSRISLKNSFLVYL</sequence>
<keyword evidence="1" id="KW-0472">Membrane</keyword>
<keyword evidence="2" id="KW-0934">Plastid</keyword>
<reference evidence="2" key="1">
    <citation type="submission" date="2018-07" db="EMBL/GenBank/DDBJ databases">
        <authorList>
            <person name="Quirk P.G."/>
            <person name="Krulwich T.A."/>
        </authorList>
    </citation>
    <scope>NUCLEOTIDE SEQUENCE</scope>
</reference>
<accession>A0A386AXP8</accession>
<keyword evidence="2" id="KW-0150">Chloroplast</keyword>
<organism evidence="2">
    <name type="scientific">Johnson-sea-linkia profunda</name>
    <dbReference type="NCBI Taxonomy" id="575876"/>
    <lineage>
        <taxon>Eukaryota</taxon>
        <taxon>Viridiplantae</taxon>
        <taxon>Chlorophyta</taxon>
        <taxon>core chlorophytes</taxon>
        <taxon>Ulvophyceae</taxon>
        <taxon>TCBD clade</taxon>
        <taxon>Bryopsidales</taxon>
        <taxon>Halimedineae</taxon>
        <taxon>Halimedaceae</taxon>
        <taxon>Rhipileae</taxon>
        <taxon>Johnson-sea-linkia</taxon>
    </lineage>
</organism>
<geneLocation type="chloroplast" evidence="2"/>
<keyword evidence="1" id="KW-0812">Transmembrane</keyword>
<gene>
    <name evidence="2" type="primary">orf129</name>
</gene>
<protein>
    <submittedName>
        <fullName evidence="2">Uncharacterized protein</fullName>
    </submittedName>
</protein>
<feature type="transmembrane region" description="Helical" evidence="1">
    <location>
        <begin position="84"/>
        <end position="106"/>
    </location>
</feature>
<name>A0A386AXP8_9CHLO</name>